<comment type="similarity">
    <text evidence="2">Belongs to the Rho GDI family.</text>
</comment>
<reference evidence="6 7" key="1">
    <citation type="journal article" date="2018" name="Genome Biol. Evol.">
        <title>Multiple Roots of Fruiting Body Formation in Amoebozoa.</title>
        <authorList>
            <person name="Hillmann F."/>
            <person name="Forbes G."/>
            <person name="Novohradska S."/>
            <person name="Ferling I."/>
            <person name="Riege K."/>
            <person name="Groth M."/>
            <person name="Westermann M."/>
            <person name="Marz M."/>
            <person name="Spaller T."/>
            <person name="Winckler T."/>
            <person name="Schaap P."/>
            <person name="Glockner G."/>
        </authorList>
    </citation>
    <scope>NUCLEOTIDE SEQUENCE [LARGE SCALE GENOMIC DNA]</scope>
    <source>
        <strain evidence="6 7">Jena</strain>
    </source>
</reference>
<evidence type="ECO:0000256" key="1">
    <source>
        <dbReference type="ARBA" id="ARBA00004496"/>
    </source>
</evidence>
<dbReference type="Proteomes" id="UP000241769">
    <property type="component" value="Unassembled WGS sequence"/>
</dbReference>
<keyword evidence="4" id="KW-0963">Cytoplasm</keyword>
<dbReference type="GO" id="GO:0005829">
    <property type="term" value="C:cytosol"/>
    <property type="evidence" value="ECO:0007669"/>
    <property type="project" value="TreeGrafter"/>
</dbReference>
<accession>A0A2P6MZW7</accession>
<dbReference type="PANTHER" id="PTHR10980:SF3">
    <property type="entry name" value="LD16419P"/>
    <property type="match status" value="1"/>
</dbReference>
<gene>
    <name evidence="6" type="ORF">PROFUN_13631</name>
</gene>
<evidence type="ECO:0008006" key="8">
    <source>
        <dbReference type="Google" id="ProtNLM"/>
    </source>
</evidence>
<name>A0A2P6MZW7_9EUKA</name>
<organism evidence="6 7">
    <name type="scientific">Planoprotostelium fungivorum</name>
    <dbReference type="NCBI Taxonomy" id="1890364"/>
    <lineage>
        <taxon>Eukaryota</taxon>
        <taxon>Amoebozoa</taxon>
        <taxon>Evosea</taxon>
        <taxon>Variosea</taxon>
        <taxon>Cavosteliida</taxon>
        <taxon>Cavosteliaceae</taxon>
        <taxon>Planoprotostelium</taxon>
    </lineage>
</organism>
<dbReference type="InterPro" id="IPR024792">
    <property type="entry name" value="RhoGDI_dom_sf"/>
</dbReference>
<dbReference type="Pfam" id="PF02115">
    <property type="entry name" value="Rho_GDI"/>
    <property type="match status" value="1"/>
</dbReference>
<evidence type="ECO:0000256" key="2">
    <source>
        <dbReference type="ARBA" id="ARBA00009758"/>
    </source>
</evidence>
<sequence length="292" mass="33089">MAHESPWVRLILPGPLNATREIEKIRTNNTQRTHMQQQEASEKMAPVVMSPDTGVSGLGMRLRMLYTLSQSIERKEAKNIASEPFSHTHKRERSNMSTEEDQTNVPDYKVSQKVTVAELLNKDTEDESLKKYKESLLGAAASKAYSPAGDPRRVVINEMRVIAEGRPGGDIVYKLGDKQAIEDMKKSPFTLKEGCKYKITIIFTVQHDIVSGLKYVNSAYRASVRVHKEETMIGSFAPQEAPYTMTFPRNGFDEAPSGMLARGSYKAKSQFIDDDKENHLEYEYAFDIKKDW</sequence>
<dbReference type="Gene3D" id="2.70.50.30">
    <property type="entry name" value="Coagulation Factor XIII, subunit A, domain 1"/>
    <property type="match status" value="1"/>
</dbReference>
<dbReference type="OrthoDB" id="1683373at2759"/>
<evidence type="ECO:0000313" key="6">
    <source>
        <dbReference type="EMBL" id="PRP77248.1"/>
    </source>
</evidence>
<dbReference type="GO" id="GO:0005094">
    <property type="term" value="F:Rho GDP-dissociation inhibitor activity"/>
    <property type="evidence" value="ECO:0007669"/>
    <property type="project" value="InterPro"/>
</dbReference>
<dbReference type="InParanoid" id="A0A2P6MZW7"/>
<comment type="caution">
    <text evidence="6">The sequence shown here is derived from an EMBL/GenBank/DDBJ whole genome shotgun (WGS) entry which is preliminary data.</text>
</comment>
<proteinExistence type="inferred from homology"/>
<comment type="subcellular location">
    <subcellularLocation>
        <location evidence="1">Cytoplasm</location>
    </subcellularLocation>
</comment>
<dbReference type="FunCoup" id="A0A2P6MZW7">
    <property type="interactions" value="375"/>
</dbReference>
<dbReference type="SUPFAM" id="SSF81296">
    <property type="entry name" value="E set domains"/>
    <property type="match status" value="1"/>
</dbReference>
<keyword evidence="3" id="KW-0343">GTPase activation</keyword>
<dbReference type="EMBL" id="MDYQ01000272">
    <property type="protein sequence ID" value="PRP77248.1"/>
    <property type="molecule type" value="Genomic_DNA"/>
</dbReference>
<feature type="region of interest" description="Disordered" evidence="5">
    <location>
        <begin position="77"/>
        <end position="104"/>
    </location>
</feature>
<evidence type="ECO:0000256" key="4">
    <source>
        <dbReference type="ARBA" id="ARBA00022490"/>
    </source>
</evidence>
<dbReference type="FunFam" id="2.70.50.30:FF:000004">
    <property type="entry name" value="Rho GDP-dissociation inhibitor 1"/>
    <property type="match status" value="1"/>
</dbReference>
<dbReference type="InterPro" id="IPR014756">
    <property type="entry name" value="Ig_E-set"/>
</dbReference>
<protein>
    <recommendedName>
        <fullName evidence="8">Rho GDP-dissociation inhibitor 1-like</fullName>
    </recommendedName>
</protein>
<evidence type="ECO:0000256" key="5">
    <source>
        <dbReference type="SAM" id="MobiDB-lite"/>
    </source>
</evidence>
<evidence type="ECO:0000256" key="3">
    <source>
        <dbReference type="ARBA" id="ARBA00022468"/>
    </source>
</evidence>
<dbReference type="GO" id="GO:0005096">
    <property type="term" value="F:GTPase activator activity"/>
    <property type="evidence" value="ECO:0007669"/>
    <property type="project" value="UniProtKB-KW"/>
</dbReference>
<dbReference type="GO" id="GO:0016020">
    <property type="term" value="C:membrane"/>
    <property type="evidence" value="ECO:0007669"/>
    <property type="project" value="TreeGrafter"/>
</dbReference>
<keyword evidence="7" id="KW-1185">Reference proteome</keyword>
<dbReference type="STRING" id="1890364.A0A2P6MZW7"/>
<dbReference type="InterPro" id="IPR000406">
    <property type="entry name" value="Rho_GDI"/>
</dbReference>
<dbReference type="PANTHER" id="PTHR10980">
    <property type="entry name" value="RHO GDP-DISSOCIATION INHIBITOR"/>
    <property type="match status" value="1"/>
</dbReference>
<evidence type="ECO:0000313" key="7">
    <source>
        <dbReference type="Proteomes" id="UP000241769"/>
    </source>
</evidence>
<dbReference type="GO" id="GO:0007266">
    <property type="term" value="P:Rho protein signal transduction"/>
    <property type="evidence" value="ECO:0007669"/>
    <property type="project" value="InterPro"/>
</dbReference>
<dbReference type="AlphaFoldDB" id="A0A2P6MZW7"/>